<accession>A0A3B1CKK2</accession>
<dbReference type="Pfam" id="PF00990">
    <property type="entry name" value="GGDEF"/>
    <property type="match status" value="1"/>
</dbReference>
<dbReference type="InterPro" id="IPR035965">
    <property type="entry name" value="PAS-like_dom_sf"/>
</dbReference>
<dbReference type="SUPFAM" id="SSF55073">
    <property type="entry name" value="Nucleotide cyclase"/>
    <property type="match status" value="1"/>
</dbReference>
<protein>
    <submittedName>
        <fullName evidence="18">Diguanylate cyclase/phosphodiesterase (GGDEF &amp; EAL domains) with PAS/PAC sensor(S)</fullName>
    </submittedName>
</protein>
<dbReference type="SMART" id="SM00304">
    <property type="entry name" value="HAMP"/>
    <property type="match status" value="1"/>
</dbReference>
<keyword evidence="2" id="KW-1003">Cell membrane</keyword>
<evidence type="ECO:0000256" key="9">
    <source>
        <dbReference type="ARBA" id="ARBA00022989"/>
    </source>
</evidence>
<dbReference type="Gene3D" id="3.20.20.450">
    <property type="entry name" value="EAL domain"/>
    <property type="match status" value="1"/>
</dbReference>
<dbReference type="InterPro" id="IPR043128">
    <property type="entry name" value="Rev_trsase/Diguanyl_cyclase"/>
</dbReference>
<feature type="domain" description="GGDEF" evidence="17">
    <location>
        <begin position="527"/>
        <end position="660"/>
    </location>
</feature>
<dbReference type="SUPFAM" id="SSF55785">
    <property type="entry name" value="PYP-like sensor domain (PAS domain)"/>
    <property type="match status" value="1"/>
</dbReference>
<dbReference type="InterPro" id="IPR052155">
    <property type="entry name" value="Biofilm_reg_signaling"/>
</dbReference>
<proteinExistence type="predicted"/>
<evidence type="ECO:0000259" key="15">
    <source>
        <dbReference type="PROSITE" id="PS50883"/>
    </source>
</evidence>
<feature type="domain" description="EAL" evidence="15">
    <location>
        <begin position="669"/>
        <end position="923"/>
    </location>
</feature>
<organism evidence="18">
    <name type="scientific">hydrothermal vent metagenome</name>
    <dbReference type="NCBI Taxonomy" id="652676"/>
    <lineage>
        <taxon>unclassified sequences</taxon>
        <taxon>metagenomes</taxon>
        <taxon>ecological metagenomes</taxon>
    </lineage>
</organism>
<dbReference type="SMART" id="SM00267">
    <property type="entry name" value="GGDEF"/>
    <property type="match status" value="1"/>
</dbReference>
<dbReference type="CDD" id="cd06225">
    <property type="entry name" value="HAMP"/>
    <property type="match status" value="1"/>
</dbReference>
<dbReference type="CDD" id="cd01948">
    <property type="entry name" value="EAL"/>
    <property type="match status" value="1"/>
</dbReference>
<evidence type="ECO:0000256" key="7">
    <source>
        <dbReference type="ARBA" id="ARBA00022777"/>
    </source>
</evidence>
<dbReference type="Gene3D" id="6.10.340.10">
    <property type="match status" value="1"/>
</dbReference>
<dbReference type="PROSITE" id="PS50113">
    <property type="entry name" value="PAC"/>
    <property type="match status" value="1"/>
</dbReference>
<dbReference type="SMART" id="SM00086">
    <property type="entry name" value="PAC"/>
    <property type="match status" value="1"/>
</dbReference>
<dbReference type="InterPro" id="IPR035919">
    <property type="entry name" value="EAL_sf"/>
</dbReference>
<dbReference type="InterPro" id="IPR033479">
    <property type="entry name" value="dCache_1"/>
</dbReference>
<dbReference type="InterPro" id="IPR003660">
    <property type="entry name" value="HAMP_dom"/>
</dbReference>
<feature type="transmembrane region" description="Helical" evidence="12">
    <location>
        <begin position="293"/>
        <end position="313"/>
    </location>
</feature>
<dbReference type="SUPFAM" id="SSF103190">
    <property type="entry name" value="Sensory domain-like"/>
    <property type="match status" value="1"/>
</dbReference>
<evidence type="ECO:0000259" key="14">
    <source>
        <dbReference type="PROSITE" id="PS50113"/>
    </source>
</evidence>
<dbReference type="CDD" id="cd00130">
    <property type="entry name" value="PAS"/>
    <property type="match status" value="1"/>
</dbReference>
<dbReference type="SUPFAM" id="SSF141868">
    <property type="entry name" value="EAL domain-like"/>
    <property type="match status" value="1"/>
</dbReference>
<dbReference type="CDD" id="cd01949">
    <property type="entry name" value="GGDEF"/>
    <property type="match status" value="1"/>
</dbReference>
<evidence type="ECO:0000256" key="10">
    <source>
        <dbReference type="ARBA" id="ARBA00023012"/>
    </source>
</evidence>
<dbReference type="Gene3D" id="3.30.450.20">
    <property type="entry name" value="PAS domain"/>
    <property type="match status" value="2"/>
</dbReference>
<keyword evidence="9 12" id="KW-1133">Transmembrane helix</keyword>
<reference evidence="18" key="1">
    <citation type="submission" date="2018-06" db="EMBL/GenBank/DDBJ databases">
        <authorList>
            <person name="Zhirakovskaya E."/>
        </authorList>
    </citation>
    <scope>NUCLEOTIDE SEQUENCE</scope>
</reference>
<dbReference type="SMART" id="SM00091">
    <property type="entry name" value="PAS"/>
    <property type="match status" value="1"/>
</dbReference>
<keyword evidence="6" id="KW-0547">Nucleotide-binding</keyword>
<dbReference type="Pfam" id="PF00563">
    <property type="entry name" value="EAL"/>
    <property type="match status" value="1"/>
</dbReference>
<dbReference type="PROSITE" id="PS50887">
    <property type="entry name" value="GGDEF"/>
    <property type="match status" value="1"/>
</dbReference>
<dbReference type="SMART" id="SM00052">
    <property type="entry name" value="EAL"/>
    <property type="match status" value="1"/>
</dbReference>
<evidence type="ECO:0000256" key="12">
    <source>
        <dbReference type="SAM" id="Phobius"/>
    </source>
</evidence>
<evidence type="ECO:0000256" key="3">
    <source>
        <dbReference type="ARBA" id="ARBA00022553"/>
    </source>
</evidence>
<dbReference type="Pfam" id="PF02743">
    <property type="entry name" value="dCache_1"/>
    <property type="match status" value="1"/>
</dbReference>
<dbReference type="InterPro" id="IPR000014">
    <property type="entry name" value="PAS"/>
</dbReference>
<dbReference type="PROSITE" id="PS50112">
    <property type="entry name" value="PAS"/>
    <property type="match status" value="1"/>
</dbReference>
<keyword evidence="5 12" id="KW-0812">Transmembrane</keyword>
<dbReference type="InterPro" id="IPR000160">
    <property type="entry name" value="GGDEF_dom"/>
</dbReference>
<keyword evidence="4" id="KW-0808">Transferase</keyword>
<dbReference type="InterPro" id="IPR000700">
    <property type="entry name" value="PAS-assoc_C"/>
</dbReference>
<evidence type="ECO:0000256" key="4">
    <source>
        <dbReference type="ARBA" id="ARBA00022679"/>
    </source>
</evidence>
<dbReference type="FunFam" id="3.30.70.270:FF:000001">
    <property type="entry name" value="Diguanylate cyclase domain protein"/>
    <property type="match status" value="1"/>
</dbReference>
<dbReference type="FunFam" id="3.20.20.450:FF:000001">
    <property type="entry name" value="Cyclic di-GMP phosphodiesterase yahA"/>
    <property type="match status" value="1"/>
</dbReference>
<evidence type="ECO:0000256" key="2">
    <source>
        <dbReference type="ARBA" id="ARBA00022475"/>
    </source>
</evidence>
<dbReference type="Gene3D" id="3.30.70.270">
    <property type="match status" value="1"/>
</dbReference>
<dbReference type="Pfam" id="PF00672">
    <property type="entry name" value="HAMP"/>
    <property type="match status" value="1"/>
</dbReference>
<evidence type="ECO:0000259" key="13">
    <source>
        <dbReference type="PROSITE" id="PS50112"/>
    </source>
</evidence>
<evidence type="ECO:0000256" key="8">
    <source>
        <dbReference type="ARBA" id="ARBA00022840"/>
    </source>
</evidence>
<gene>
    <name evidence="18" type="ORF">MNBD_NITROSPIRAE01-1415</name>
</gene>
<keyword evidence="7" id="KW-0418">Kinase</keyword>
<evidence type="ECO:0000256" key="6">
    <source>
        <dbReference type="ARBA" id="ARBA00022741"/>
    </source>
</evidence>
<evidence type="ECO:0000256" key="5">
    <source>
        <dbReference type="ARBA" id="ARBA00022692"/>
    </source>
</evidence>
<dbReference type="NCBIfam" id="TIGR00254">
    <property type="entry name" value="GGDEF"/>
    <property type="match status" value="1"/>
</dbReference>
<dbReference type="InterPro" id="IPR029151">
    <property type="entry name" value="Sensor-like_sf"/>
</dbReference>
<dbReference type="PROSITE" id="PS50885">
    <property type="entry name" value="HAMP"/>
    <property type="match status" value="1"/>
</dbReference>
<dbReference type="GO" id="GO:0016301">
    <property type="term" value="F:kinase activity"/>
    <property type="evidence" value="ECO:0007669"/>
    <property type="project" value="UniProtKB-KW"/>
</dbReference>
<dbReference type="InterPro" id="IPR001610">
    <property type="entry name" value="PAC"/>
</dbReference>
<dbReference type="PROSITE" id="PS50883">
    <property type="entry name" value="EAL"/>
    <property type="match status" value="1"/>
</dbReference>
<dbReference type="CDD" id="cd18773">
    <property type="entry name" value="PDC1_HK_sensor"/>
    <property type="match status" value="1"/>
</dbReference>
<dbReference type="PANTHER" id="PTHR44757:SF2">
    <property type="entry name" value="BIOFILM ARCHITECTURE MAINTENANCE PROTEIN MBAA"/>
    <property type="match status" value="1"/>
</dbReference>
<dbReference type="EMBL" id="UOGF01000062">
    <property type="protein sequence ID" value="VAX30679.1"/>
    <property type="molecule type" value="Genomic_DNA"/>
</dbReference>
<dbReference type="GO" id="GO:0005524">
    <property type="term" value="F:ATP binding"/>
    <property type="evidence" value="ECO:0007669"/>
    <property type="project" value="UniProtKB-KW"/>
</dbReference>
<dbReference type="InterPro" id="IPR001633">
    <property type="entry name" value="EAL_dom"/>
</dbReference>
<dbReference type="InterPro" id="IPR029787">
    <property type="entry name" value="Nucleotide_cyclase"/>
</dbReference>
<dbReference type="PANTHER" id="PTHR44757">
    <property type="entry name" value="DIGUANYLATE CYCLASE DGCP"/>
    <property type="match status" value="1"/>
</dbReference>
<evidence type="ECO:0000256" key="1">
    <source>
        <dbReference type="ARBA" id="ARBA00004651"/>
    </source>
</evidence>
<dbReference type="AlphaFoldDB" id="A0A3B1CKK2"/>
<evidence type="ECO:0000259" key="16">
    <source>
        <dbReference type="PROSITE" id="PS50885"/>
    </source>
</evidence>
<dbReference type="Pfam" id="PF13426">
    <property type="entry name" value="PAS_9"/>
    <property type="match status" value="1"/>
</dbReference>
<evidence type="ECO:0000313" key="18">
    <source>
        <dbReference type="EMBL" id="VAX30679.1"/>
    </source>
</evidence>
<evidence type="ECO:0000259" key="17">
    <source>
        <dbReference type="PROSITE" id="PS50887"/>
    </source>
</evidence>
<keyword evidence="3" id="KW-0597">Phosphoprotein</keyword>
<feature type="domain" description="HAMP" evidence="16">
    <location>
        <begin position="315"/>
        <end position="367"/>
    </location>
</feature>
<comment type="subcellular location">
    <subcellularLocation>
        <location evidence="1">Cell membrane</location>
        <topology evidence="1">Multi-pass membrane protein</topology>
    </subcellularLocation>
</comment>
<name>A0A3B1CKK2_9ZZZZ</name>
<feature type="domain" description="PAC" evidence="14">
    <location>
        <begin position="443"/>
        <end position="495"/>
    </location>
</feature>
<dbReference type="GO" id="GO:0005886">
    <property type="term" value="C:plasma membrane"/>
    <property type="evidence" value="ECO:0007669"/>
    <property type="project" value="UniProtKB-SubCell"/>
</dbReference>
<keyword evidence="10" id="KW-0902">Two-component regulatory system</keyword>
<dbReference type="NCBIfam" id="TIGR00229">
    <property type="entry name" value="sensory_box"/>
    <property type="match status" value="1"/>
</dbReference>
<sequence length="939" mass="105700">MKIRTKITLTFLVLSLVPLTMVSYVAYQNGKQALKENLGTTYQLLAQQTIDKIDRRLFEVYRNVGAWSELELMDEVIAGDVDGKMTTFLSSLSQQYGYFSSINAMNKQGVVVASSRPEFIGRDFKKNQFFKIAVAKKSHSEDLYFDSMGQEWVLSFSFPITAKFQQNKVIGVLNARWKAEELVQLTQGLPHEGEGDLHAQVVLVQDEGLVISGPSSRQAGLFENLRINDTLRKAILGVSGGNGYLIGPDVENKEALIGYARSKGYRDFPGMDWRILVLKDVQTAFRSIDRLQWVVFSVAGIVALIVFTLSFWVTRRMTEPILQISEAASRIAKGDFEARAEYQAKDEIGSLTQIFNQMTRDLKEQRAQLVDKHYVDSIIANMMNSLIVIDPEGRIRRVNKSTVALLAYTEEELFEKSIDDIFGEKHPETGAWIADLLQQGFLRNTETTYRNKDGRVIPVWFSCSVMRDTQDRVEGIVCVAQDITERKRSLARLNHMANHDTLTNLPNRTLFLDRLTQLLSGAHRRKRIVAILSLDLDRFKNINDTLGHVIGDLLLKGVSERLMGCVREGDTIARLGGDEFVFILDDITRLEDIGKISKKILEKFKRPFLLKGKELFITTSIGISLYPNDGAIAETLLKNADTAMYRAKEQGKNNYQLFAADMNVKAEEYLKLETHLRYALERDELALHYQPMVDCKTGEVVSMEVLLRWVHSELGEIPPSKFIPIAEETGLIGQIGHWVLKMACAQNKAWQDAGFDTFRVAVNLSARQFDDKKLAKRVQSVLGETGLEPSYLELELTEGIVMKNPAVTVDILRSFHVLGIEISIDDFGTGYSSLSYLKRFPVNSLKIDRSFIQDIPNDLEDAAIIRAVIAMGHSLNLKIIAEGVENVAQLEFLRAMQCDTIQGYLFSTPLPAEIITEKLAQGGGFYVPEDASESFPGYA</sequence>
<dbReference type="SUPFAM" id="SSF158472">
    <property type="entry name" value="HAMP domain-like"/>
    <property type="match status" value="1"/>
</dbReference>
<keyword evidence="8" id="KW-0067">ATP-binding</keyword>
<evidence type="ECO:0000256" key="11">
    <source>
        <dbReference type="ARBA" id="ARBA00023136"/>
    </source>
</evidence>
<dbReference type="GO" id="GO:0000160">
    <property type="term" value="P:phosphorelay signal transduction system"/>
    <property type="evidence" value="ECO:0007669"/>
    <property type="project" value="UniProtKB-KW"/>
</dbReference>
<keyword evidence="11 12" id="KW-0472">Membrane</keyword>
<feature type="domain" description="PAS" evidence="13">
    <location>
        <begin position="371"/>
        <end position="444"/>
    </location>
</feature>